<keyword evidence="3" id="KW-1185">Reference proteome</keyword>
<keyword evidence="2" id="KW-0378">Hydrolase</keyword>
<dbReference type="Proteomes" id="UP000239504">
    <property type="component" value="Unassembled WGS sequence"/>
</dbReference>
<feature type="domain" description="AB hydrolase-1" evidence="1">
    <location>
        <begin position="14"/>
        <end position="229"/>
    </location>
</feature>
<dbReference type="InterPro" id="IPR052897">
    <property type="entry name" value="Sec-Metab_Biosynth_Hydrolase"/>
</dbReference>
<dbReference type="InterPro" id="IPR029058">
    <property type="entry name" value="AB_hydrolase_fold"/>
</dbReference>
<dbReference type="Pfam" id="PF12697">
    <property type="entry name" value="Abhydrolase_6"/>
    <property type="match status" value="1"/>
</dbReference>
<evidence type="ECO:0000313" key="3">
    <source>
        <dbReference type="Proteomes" id="UP000239504"/>
    </source>
</evidence>
<gene>
    <name evidence="2" type="ORF">CW354_07945</name>
</gene>
<protein>
    <submittedName>
        <fullName evidence="2">Alpha/beta hydrolase</fullName>
    </submittedName>
</protein>
<dbReference type="SUPFAM" id="SSF53474">
    <property type="entry name" value="alpha/beta-Hydrolases"/>
    <property type="match status" value="1"/>
</dbReference>
<evidence type="ECO:0000313" key="2">
    <source>
        <dbReference type="EMBL" id="PQA88227.1"/>
    </source>
</evidence>
<dbReference type="InterPro" id="IPR000073">
    <property type="entry name" value="AB_hydrolase_1"/>
</dbReference>
<name>A0A2S7K6V1_9PROT</name>
<dbReference type="Gene3D" id="3.40.50.1820">
    <property type="entry name" value="alpha/beta hydrolase"/>
    <property type="match status" value="1"/>
</dbReference>
<sequence>MKSREAGLAKETTFVLVHGAWWGGDWFWRGVADRLRAEGHRVFTPMLTGLGSRAHLKDCGVDLSLHILDIVKLIEWEALTDIVLVGHSYAGMVVSGAAEKLPEGTIRSIVFLDAFLPENGEALADIASNFKDLAGDHDPVPPPVFFAGDNEALKAILEKRGSPQSRACFEEPVVLTGARERIAIKTYVLAQGPVFLPFYEKAKADPGWRTETIDCAHFPMLEAPEETAEILLRAME</sequence>
<dbReference type="OrthoDB" id="9814966at2"/>
<dbReference type="EMBL" id="PJCH01000005">
    <property type="protein sequence ID" value="PQA88227.1"/>
    <property type="molecule type" value="Genomic_DNA"/>
</dbReference>
<dbReference type="GO" id="GO:0016787">
    <property type="term" value="F:hydrolase activity"/>
    <property type="evidence" value="ECO:0007669"/>
    <property type="project" value="UniProtKB-KW"/>
</dbReference>
<comment type="caution">
    <text evidence="2">The sequence shown here is derived from an EMBL/GenBank/DDBJ whole genome shotgun (WGS) entry which is preliminary data.</text>
</comment>
<organism evidence="2 3">
    <name type="scientific">Hyphococcus luteus</name>
    <dbReference type="NCBI Taxonomy" id="2058213"/>
    <lineage>
        <taxon>Bacteria</taxon>
        <taxon>Pseudomonadati</taxon>
        <taxon>Pseudomonadota</taxon>
        <taxon>Alphaproteobacteria</taxon>
        <taxon>Parvularculales</taxon>
        <taxon>Parvularculaceae</taxon>
        <taxon>Hyphococcus</taxon>
    </lineage>
</organism>
<accession>A0A2S7K6V1</accession>
<reference evidence="2 3" key="1">
    <citation type="submission" date="2017-12" db="EMBL/GenBank/DDBJ databases">
        <authorList>
            <person name="Hurst M.R.H."/>
        </authorList>
    </citation>
    <scope>NUCLEOTIDE SEQUENCE [LARGE SCALE GENOMIC DNA]</scope>
    <source>
        <strain evidence="2 3">SY-3-19</strain>
    </source>
</reference>
<proteinExistence type="predicted"/>
<dbReference type="PANTHER" id="PTHR37017">
    <property type="entry name" value="AB HYDROLASE-1 DOMAIN-CONTAINING PROTEIN-RELATED"/>
    <property type="match status" value="1"/>
</dbReference>
<dbReference type="AlphaFoldDB" id="A0A2S7K6V1"/>
<evidence type="ECO:0000259" key="1">
    <source>
        <dbReference type="Pfam" id="PF12697"/>
    </source>
</evidence>
<dbReference type="PANTHER" id="PTHR37017:SF11">
    <property type="entry name" value="ESTERASE_LIPASE_THIOESTERASE DOMAIN-CONTAINING PROTEIN"/>
    <property type="match status" value="1"/>
</dbReference>